<organism evidence="2 3">
    <name type="scientific">Flavivirga jejuensis</name>
    <dbReference type="NCBI Taxonomy" id="870487"/>
    <lineage>
        <taxon>Bacteria</taxon>
        <taxon>Pseudomonadati</taxon>
        <taxon>Bacteroidota</taxon>
        <taxon>Flavobacteriia</taxon>
        <taxon>Flavobacteriales</taxon>
        <taxon>Flavobacteriaceae</taxon>
        <taxon>Flavivirga</taxon>
    </lineage>
</organism>
<proteinExistence type="predicted"/>
<reference evidence="2" key="1">
    <citation type="submission" date="2023-07" db="EMBL/GenBank/DDBJ databases">
        <title>Two novel species in the genus Flavivirga.</title>
        <authorList>
            <person name="Kwon K."/>
        </authorList>
    </citation>
    <scope>NUCLEOTIDE SEQUENCE</scope>
    <source>
        <strain evidence="2">KACC 14158</strain>
    </source>
</reference>
<gene>
    <name evidence="2" type="ORF">Q4Q40_05450</name>
</gene>
<evidence type="ECO:0000313" key="3">
    <source>
        <dbReference type="Proteomes" id="UP001176806"/>
    </source>
</evidence>
<protein>
    <recommendedName>
        <fullName evidence="4">Outer membrane beta-barrel porin/alpha-amylase</fullName>
    </recommendedName>
</protein>
<dbReference type="EMBL" id="JAUOEL010000002">
    <property type="protein sequence ID" value="MDO5973621.1"/>
    <property type="molecule type" value="Genomic_DNA"/>
</dbReference>
<evidence type="ECO:0000313" key="2">
    <source>
        <dbReference type="EMBL" id="MDO5973621.1"/>
    </source>
</evidence>
<evidence type="ECO:0000256" key="1">
    <source>
        <dbReference type="SAM" id="SignalP"/>
    </source>
</evidence>
<dbReference type="Proteomes" id="UP001176806">
    <property type="component" value="Unassembled WGS sequence"/>
</dbReference>
<dbReference type="RefSeq" id="WP_303300729.1">
    <property type="nucleotide sequence ID" value="NZ_BAABDA010000051.1"/>
</dbReference>
<keyword evidence="1" id="KW-0732">Signal</keyword>
<accession>A0ABT8WKD5</accession>
<comment type="caution">
    <text evidence="2">The sequence shown here is derived from an EMBL/GenBank/DDBJ whole genome shotgun (WGS) entry which is preliminary data.</text>
</comment>
<name>A0ABT8WKD5_9FLAO</name>
<sequence length="263" mass="29244">MKKVLLFTLVGLFSALMFAQEETTKKGKFDITASMHNQWYWRGYAVGPDPIVAAQASFKYGGFEIGTWNGYGLSGMWKDTDLYISYTTKSGFSIALWDVFNYSDYTASNGFAGYGNHSQANYFNFTGDQTRHFFDLSVNYTLPKTNLNLFFATIIEGRDRNPDQSNRYSSYFKASYGFDAGNNISVSPYVSFGFAFNSDDGGTFWQWTNRAVADANDAGINEIGINISKPVKISETYSVKANAGVVASPINHTITGLFGVTFF</sequence>
<feature type="signal peptide" evidence="1">
    <location>
        <begin position="1"/>
        <end position="19"/>
    </location>
</feature>
<evidence type="ECO:0008006" key="4">
    <source>
        <dbReference type="Google" id="ProtNLM"/>
    </source>
</evidence>
<keyword evidence="3" id="KW-1185">Reference proteome</keyword>
<feature type="chain" id="PRO_5045251651" description="Outer membrane beta-barrel porin/alpha-amylase" evidence="1">
    <location>
        <begin position="20"/>
        <end position="263"/>
    </location>
</feature>